<keyword evidence="4" id="KW-1185">Reference proteome</keyword>
<dbReference type="EMBL" id="BPQB01000019">
    <property type="protein sequence ID" value="GJE90993.1"/>
    <property type="molecule type" value="Genomic_DNA"/>
</dbReference>
<dbReference type="InterPro" id="IPR045340">
    <property type="entry name" value="DUF6533"/>
</dbReference>
<proteinExistence type="predicted"/>
<sequence length="137" mass="15677">MITVKKEVEFIWRRKPTRITTLFFVNRYGILLYGALAITAGFVQEHTVCVVVTRATEAVILLLTLVFSICAALRAYVLWNKNWCFSIIVLAMNLAPEGVDIFLYWSSTPTSTPIVIASCVSRLRLGRQQQMRSKRKY</sequence>
<gene>
    <name evidence="3" type="ORF">PsYK624_071400</name>
</gene>
<organism evidence="3 4">
    <name type="scientific">Phanerochaete sordida</name>
    <dbReference type="NCBI Taxonomy" id="48140"/>
    <lineage>
        <taxon>Eukaryota</taxon>
        <taxon>Fungi</taxon>
        <taxon>Dikarya</taxon>
        <taxon>Basidiomycota</taxon>
        <taxon>Agaricomycotina</taxon>
        <taxon>Agaricomycetes</taxon>
        <taxon>Polyporales</taxon>
        <taxon>Phanerochaetaceae</taxon>
        <taxon>Phanerochaete</taxon>
    </lineage>
</organism>
<name>A0A9P3G7Y1_9APHY</name>
<dbReference type="AlphaFoldDB" id="A0A9P3G7Y1"/>
<feature type="transmembrane region" description="Helical" evidence="1">
    <location>
        <begin position="55"/>
        <end position="76"/>
    </location>
</feature>
<feature type="domain" description="DUF6533" evidence="2">
    <location>
        <begin position="2"/>
        <end position="32"/>
    </location>
</feature>
<keyword evidence="1" id="KW-0812">Transmembrane</keyword>
<dbReference type="Proteomes" id="UP000703269">
    <property type="component" value="Unassembled WGS sequence"/>
</dbReference>
<evidence type="ECO:0000259" key="2">
    <source>
        <dbReference type="Pfam" id="PF20151"/>
    </source>
</evidence>
<feature type="transmembrane region" description="Helical" evidence="1">
    <location>
        <begin position="21"/>
        <end position="43"/>
    </location>
</feature>
<dbReference type="OrthoDB" id="2747278at2759"/>
<evidence type="ECO:0000313" key="4">
    <source>
        <dbReference type="Proteomes" id="UP000703269"/>
    </source>
</evidence>
<keyword evidence="1" id="KW-1133">Transmembrane helix</keyword>
<evidence type="ECO:0000313" key="3">
    <source>
        <dbReference type="EMBL" id="GJE90993.1"/>
    </source>
</evidence>
<accession>A0A9P3G7Y1</accession>
<protein>
    <recommendedName>
        <fullName evidence="2">DUF6533 domain-containing protein</fullName>
    </recommendedName>
</protein>
<keyword evidence="1" id="KW-0472">Membrane</keyword>
<evidence type="ECO:0000256" key="1">
    <source>
        <dbReference type="SAM" id="Phobius"/>
    </source>
</evidence>
<reference evidence="3 4" key="1">
    <citation type="submission" date="2021-08" db="EMBL/GenBank/DDBJ databases">
        <title>Draft Genome Sequence of Phanerochaete sordida strain YK-624.</title>
        <authorList>
            <person name="Mori T."/>
            <person name="Dohra H."/>
            <person name="Suzuki T."/>
            <person name="Kawagishi H."/>
            <person name="Hirai H."/>
        </authorList>
    </citation>
    <scope>NUCLEOTIDE SEQUENCE [LARGE SCALE GENOMIC DNA]</scope>
    <source>
        <strain evidence="3 4">YK-624</strain>
    </source>
</reference>
<dbReference type="Pfam" id="PF20151">
    <property type="entry name" value="DUF6533"/>
    <property type="match status" value="1"/>
</dbReference>
<comment type="caution">
    <text evidence="3">The sequence shown here is derived from an EMBL/GenBank/DDBJ whole genome shotgun (WGS) entry which is preliminary data.</text>
</comment>